<evidence type="ECO:0000313" key="1">
    <source>
        <dbReference type="EMBL" id="GAA4146144.1"/>
    </source>
</evidence>
<accession>A0ABP7Z2P8</accession>
<sequence>MWYGLTKKSTDMLIPAVVLGTVGRAKIPDSNIGEMRNHGLEIELGPTKQKPKVFA</sequence>
<reference evidence="2" key="1">
    <citation type="journal article" date="2019" name="Int. J. Syst. Evol. Microbiol.">
        <title>The Global Catalogue of Microorganisms (GCM) 10K type strain sequencing project: providing services to taxonomists for standard genome sequencing and annotation.</title>
        <authorList>
            <consortium name="The Broad Institute Genomics Platform"/>
            <consortium name="The Broad Institute Genome Sequencing Center for Infectious Disease"/>
            <person name="Wu L."/>
            <person name="Ma J."/>
        </authorList>
    </citation>
    <scope>NUCLEOTIDE SEQUENCE [LARGE SCALE GENOMIC DNA]</scope>
    <source>
        <strain evidence="2">JCM 16704</strain>
    </source>
</reference>
<gene>
    <name evidence="1" type="ORF">GCM10022216_30730</name>
</gene>
<proteinExistence type="predicted"/>
<dbReference type="Proteomes" id="UP001500101">
    <property type="component" value="Unassembled WGS sequence"/>
</dbReference>
<protein>
    <submittedName>
        <fullName evidence="1">Uncharacterized protein</fullName>
    </submittedName>
</protein>
<evidence type="ECO:0000313" key="2">
    <source>
        <dbReference type="Proteomes" id="UP001500101"/>
    </source>
</evidence>
<name>A0ABP7Z2P8_9SPHI</name>
<keyword evidence="2" id="KW-1185">Reference proteome</keyword>
<dbReference type="EMBL" id="BAAAZI010000012">
    <property type="protein sequence ID" value="GAA4146144.1"/>
    <property type="molecule type" value="Genomic_DNA"/>
</dbReference>
<organism evidence="1 2">
    <name type="scientific">Sphingobacterium kyonggiense</name>
    <dbReference type="NCBI Taxonomy" id="714075"/>
    <lineage>
        <taxon>Bacteria</taxon>
        <taxon>Pseudomonadati</taxon>
        <taxon>Bacteroidota</taxon>
        <taxon>Sphingobacteriia</taxon>
        <taxon>Sphingobacteriales</taxon>
        <taxon>Sphingobacteriaceae</taxon>
        <taxon>Sphingobacterium</taxon>
    </lineage>
</organism>
<comment type="caution">
    <text evidence="1">The sequence shown here is derived from an EMBL/GenBank/DDBJ whole genome shotgun (WGS) entry which is preliminary data.</text>
</comment>